<dbReference type="GO" id="GO:0031261">
    <property type="term" value="C:DNA replication preinitiation complex"/>
    <property type="evidence" value="ECO:0007669"/>
    <property type="project" value="TreeGrafter"/>
</dbReference>
<evidence type="ECO:0000313" key="10">
    <source>
        <dbReference type="EMBL" id="RFU26206.1"/>
    </source>
</evidence>
<name>A0A3E2GYJ2_SCYLI</name>
<dbReference type="GO" id="GO:0003697">
    <property type="term" value="F:single-stranded DNA binding"/>
    <property type="evidence" value="ECO:0007669"/>
    <property type="project" value="TreeGrafter"/>
</dbReference>
<comment type="similarity">
    <text evidence="2 8">Belongs to the SLD2 family.</text>
</comment>
<dbReference type="InterPro" id="IPR021110">
    <property type="entry name" value="DNA_rep_checkpnt_protein"/>
</dbReference>
<comment type="subcellular location">
    <subcellularLocation>
        <location evidence="1 8">Nucleus</location>
    </subcellularLocation>
</comment>
<dbReference type="Proteomes" id="UP000258309">
    <property type="component" value="Unassembled WGS sequence"/>
</dbReference>
<gene>
    <name evidence="10" type="ORF">B7463_g10138</name>
</gene>
<dbReference type="FunFam" id="1.10.10.1460:FF:000001">
    <property type="entry name" value="DNA replication regulator Sld2"/>
    <property type="match status" value="1"/>
</dbReference>
<evidence type="ECO:0000256" key="1">
    <source>
        <dbReference type="ARBA" id="ARBA00004123"/>
    </source>
</evidence>
<evidence type="ECO:0000256" key="4">
    <source>
        <dbReference type="ARBA" id="ARBA00022705"/>
    </source>
</evidence>
<keyword evidence="5 8" id="KW-0539">Nucleus</keyword>
<dbReference type="OMA" id="AVRMPQK"/>
<organism evidence="10 11">
    <name type="scientific">Scytalidium lignicola</name>
    <name type="common">Hyphomycete</name>
    <dbReference type="NCBI Taxonomy" id="5539"/>
    <lineage>
        <taxon>Eukaryota</taxon>
        <taxon>Fungi</taxon>
        <taxon>Dikarya</taxon>
        <taxon>Ascomycota</taxon>
        <taxon>Pezizomycotina</taxon>
        <taxon>Leotiomycetes</taxon>
        <taxon>Leotiomycetes incertae sedis</taxon>
        <taxon>Scytalidium</taxon>
    </lineage>
</organism>
<keyword evidence="4 8" id="KW-0235">DNA replication</keyword>
<feature type="compositionally biased region" description="Basic and acidic residues" evidence="9">
    <location>
        <begin position="446"/>
        <end position="464"/>
    </location>
</feature>
<dbReference type="EMBL" id="NCSJ02000277">
    <property type="protein sequence ID" value="RFU26206.1"/>
    <property type="molecule type" value="Genomic_DNA"/>
</dbReference>
<dbReference type="InterPro" id="IPR040203">
    <property type="entry name" value="Sld2"/>
</dbReference>
<dbReference type="OrthoDB" id="8775810at2759"/>
<dbReference type="Pfam" id="PF11719">
    <property type="entry name" value="Drc1-Sld2"/>
    <property type="match status" value="1"/>
</dbReference>
<dbReference type="GO" id="GO:1902977">
    <property type="term" value="P:mitotic DNA replication preinitiation complex assembly"/>
    <property type="evidence" value="ECO:0007669"/>
    <property type="project" value="TreeGrafter"/>
</dbReference>
<dbReference type="PANTHER" id="PTHR28124">
    <property type="entry name" value="DNA REPLICATION REGULATOR SLD2"/>
    <property type="match status" value="1"/>
</dbReference>
<evidence type="ECO:0000256" key="9">
    <source>
        <dbReference type="SAM" id="MobiDB-lite"/>
    </source>
</evidence>
<feature type="compositionally biased region" description="Basic residues" evidence="9">
    <location>
        <begin position="358"/>
        <end position="372"/>
    </location>
</feature>
<feature type="compositionally biased region" description="Acidic residues" evidence="9">
    <location>
        <begin position="331"/>
        <end position="345"/>
    </location>
</feature>
<feature type="compositionally biased region" description="Polar residues" evidence="9">
    <location>
        <begin position="171"/>
        <end position="182"/>
    </location>
</feature>
<proteinExistence type="inferred from homology"/>
<feature type="non-terminal residue" evidence="10">
    <location>
        <position position="1"/>
    </location>
</feature>
<feature type="compositionally biased region" description="Basic residues" evidence="9">
    <location>
        <begin position="190"/>
        <end position="202"/>
    </location>
</feature>
<dbReference type="Gene3D" id="1.10.10.1460">
    <property type="match status" value="1"/>
</dbReference>
<evidence type="ECO:0000256" key="7">
    <source>
        <dbReference type="ARBA" id="ARBA00025253"/>
    </source>
</evidence>
<keyword evidence="6 8" id="KW-0131">Cell cycle</keyword>
<evidence type="ECO:0000313" key="11">
    <source>
        <dbReference type="Proteomes" id="UP000258309"/>
    </source>
</evidence>
<evidence type="ECO:0000256" key="3">
    <source>
        <dbReference type="ARBA" id="ARBA00018363"/>
    </source>
</evidence>
<evidence type="ECO:0000256" key="2">
    <source>
        <dbReference type="ARBA" id="ARBA00007276"/>
    </source>
</evidence>
<dbReference type="GO" id="GO:0000727">
    <property type="term" value="P:double-strand break repair via break-induced replication"/>
    <property type="evidence" value="ECO:0007669"/>
    <property type="project" value="TreeGrafter"/>
</dbReference>
<dbReference type="AlphaFoldDB" id="A0A3E2GYJ2"/>
<dbReference type="GO" id="GO:0003688">
    <property type="term" value="F:DNA replication origin binding"/>
    <property type="evidence" value="ECO:0007669"/>
    <property type="project" value="TreeGrafter"/>
</dbReference>
<feature type="compositionally biased region" description="Polar residues" evidence="9">
    <location>
        <begin position="218"/>
        <end position="228"/>
    </location>
</feature>
<comment type="function">
    <text evidence="7 8">Has a role in the initiation of DNA replication. Required at S-phase checkpoint.</text>
</comment>
<comment type="caution">
    <text evidence="10">The sequence shown here is derived from an EMBL/GenBank/DDBJ whole genome shotgun (WGS) entry which is preliminary data.</text>
</comment>
<accession>A0A3E2GYJ2</accession>
<keyword evidence="11" id="KW-1185">Reference proteome</keyword>
<reference evidence="10 11" key="1">
    <citation type="submission" date="2018-05" db="EMBL/GenBank/DDBJ databases">
        <title>Draft genome sequence of Scytalidium lignicola DSM 105466, a ubiquitous saprotrophic fungus.</title>
        <authorList>
            <person name="Buettner E."/>
            <person name="Gebauer A.M."/>
            <person name="Hofrichter M."/>
            <person name="Liers C."/>
            <person name="Kellner H."/>
        </authorList>
    </citation>
    <scope>NUCLEOTIDE SEQUENCE [LARGE SCALE GENOMIC DNA]</scope>
    <source>
        <strain evidence="10 11">DSM 105466</strain>
    </source>
</reference>
<feature type="non-terminal residue" evidence="10">
    <location>
        <position position="503"/>
    </location>
</feature>
<feature type="region of interest" description="Disordered" evidence="9">
    <location>
        <begin position="299"/>
        <end position="465"/>
    </location>
</feature>
<evidence type="ECO:0000256" key="8">
    <source>
        <dbReference type="RuleBase" id="RU367067"/>
    </source>
</evidence>
<feature type="region of interest" description="Disordered" evidence="9">
    <location>
        <begin position="484"/>
        <end position="503"/>
    </location>
</feature>
<dbReference type="GO" id="GO:0006270">
    <property type="term" value="P:DNA replication initiation"/>
    <property type="evidence" value="ECO:0007669"/>
    <property type="project" value="UniProtKB-UniRule"/>
</dbReference>
<dbReference type="PANTHER" id="PTHR28124:SF1">
    <property type="entry name" value="DNA REPLICATION REGULATOR SLD2"/>
    <property type="match status" value="1"/>
</dbReference>
<feature type="region of interest" description="Disordered" evidence="9">
    <location>
        <begin position="66"/>
        <end position="110"/>
    </location>
</feature>
<feature type="compositionally biased region" description="Basic and acidic residues" evidence="9">
    <location>
        <begin position="203"/>
        <end position="216"/>
    </location>
</feature>
<feature type="region of interest" description="Disordered" evidence="9">
    <location>
        <begin position="171"/>
        <end position="233"/>
    </location>
</feature>
<dbReference type="CDD" id="cd22289">
    <property type="entry name" value="RecQL4_SLD2_NTD"/>
    <property type="match status" value="1"/>
</dbReference>
<protein>
    <recommendedName>
        <fullName evidence="3 8">DNA replication regulator SLD2</fullName>
    </recommendedName>
</protein>
<evidence type="ECO:0000256" key="5">
    <source>
        <dbReference type="ARBA" id="ARBA00023242"/>
    </source>
</evidence>
<feature type="compositionally biased region" description="Basic and acidic residues" evidence="9">
    <location>
        <begin position="386"/>
        <end position="408"/>
    </location>
</feature>
<evidence type="ECO:0000256" key="6">
    <source>
        <dbReference type="ARBA" id="ARBA00023306"/>
    </source>
</evidence>
<sequence length="503" mass="56726">MNANEKENLTKRSTELRQELKVWEKDFSAANGGRKASRDDIKANPNISSKYKEYNRIRDILSGKVSLKPPAFERQTPKKRKHDDGGNLEISKRQHIIQTPSKGSKEPSELTQFHSPSVIRNLFTPSRKTSIGPTPQKDGQVLGIFDLIQDEGNWASPSVTRTTVGISVRASLQTTPQKSRNISAPAATPKHSRTPGSKGRHHKLDDFTTPLKDRTNGELGQNTPSSVSKLHFPTPSFLRRDSQRIRLPVVDEDDEDTPLSPEMVRMPKRPLVRGLSSMLAGLRRMEEEAADDDLEALREAENEESNPFKPQASKPPIEEEDRDHRLPLGGFDDEAMYDTEPEEAQNEGLRADGQPLKAWKKKGQKRTTRRYNLKPNLSKPQSQAHQEQKHDTDSDHDDDKDKEPKDNNEETVPETQFDASFSIPEANYDSDSQSEYTASEGGTRYKRPDQSKGKNRQANKDGRIKTAARKVNALAHQNFKRLKLRNSGAKGGPGYGSRFRRKK</sequence>